<dbReference type="AlphaFoldDB" id="A0A655ERK1"/>
<protein>
    <submittedName>
        <fullName evidence="1">Uncharacterized protein</fullName>
    </submittedName>
</protein>
<gene>
    <name evidence="1" type="ORF">ERS027661_02914</name>
</gene>
<reference evidence="1 2" key="1">
    <citation type="submission" date="2015-03" db="EMBL/GenBank/DDBJ databases">
        <authorList>
            <consortium name="Pathogen Informatics"/>
        </authorList>
    </citation>
    <scope>NUCLEOTIDE SEQUENCE [LARGE SCALE GENOMIC DNA]</scope>
    <source>
        <strain evidence="1 2">Bir 187</strain>
    </source>
</reference>
<accession>A0A655ERK1</accession>
<dbReference type="EMBL" id="CNFU01000684">
    <property type="protein sequence ID" value="CKS32398.1"/>
    <property type="molecule type" value="Genomic_DNA"/>
</dbReference>
<evidence type="ECO:0000313" key="2">
    <source>
        <dbReference type="Proteomes" id="UP000049023"/>
    </source>
</evidence>
<sequence length="536" mass="57060">MGGPVFAEADRVVRPDVDGVDVHQRRQPHRRAHVVGELQEGAAVSPGGSVQHDAGQDGTHRVLANTEVQGATIPVRGVLLGGNRGRAKGVGALYRCVVAARQVGRTAPQLGQFRPERGQHRTRGRTGGQRLGPRFPVGQVGVPAVGQLLREQPVQQRLALGFTPRPGIEFELPAFVGLFAAGHQPSGVGEDVLADLERLVRIEADDLLDCGHLVVAQRRAVRLAGVHQVRRRIADDGAQRDERGPVGDRLRIGDGLLDADDVLTALNLLHVPAVRAVAGRGVLTQRDVGVVLDRDLVAVVEHDEVAQLLDRGQRRRLRGHPFFDVTVGGDDIDVVVEGAGARFGVRVEQAALVARGHRHPDRRRQSLPQRAGGDLNAGGVAELRVSGGLGSPGAQRLNVGQFQAEAAEVELDVEGQAAVPGRQNEPIAAQPVCVAGIVTHCPLKQRVGQRSQAHRRSRMTVADLLDGIGGQYPDGVDGSRIDLGPVVGMARSGKRGDLFECGHKFSPRVSKMISPHPSAGIPALAVPHIRVPIRAL</sequence>
<evidence type="ECO:0000313" key="1">
    <source>
        <dbReference type="EMBL" id="CKS32398.1"/>
    </source>
</evidence>
<proteinExistence type="predicted"/>
<name>A0A655ERK1_MYCTX</name>
<organism evidence="1 2">
    <name type="scientific">Mycobacterium tuberculosis</name>
    <dbReference type="NCBI Taxonomy" id="1773"/>
    <lineage>
        <taxon>Bacteria</taxon>
        <taxon>Bacillati</taxon>
        <taxon>Actinomycetota</taxon>
        <taxon>Actinomycetes</taxon>
        <taxon>Mycobacteriales</taxon>
        <taxon>Mycobacteriaceae</taxon>
        <taxon>Mycobacterium</taxon>
        <taxon>Mycobacterium tuberculosis complex</taxon>
    </lineage>
</organism>
<dbReference type="Proteomes" id="UP000049023">
    <property type="component" value="Unassembled WGS sequence"/>
</dbReference>